<comment type="similarity">
    <text evidence="2">Belongs to the small GTPase superfamily. Rab family.</text>
</comment>
<sequence length="218" mass="24558">MAYEYLMKFIIVGETGVGKTCIMNQFTEKRFDPVYDVTIGAGYGSRIITVHKKQIKLQIWDTAGQEKFRSITRAYYRDAAGALLVYDVTKRHTFERLSSWLEDIWQQGDTTVMVVGNKCDAGEDIRAVSAEEGEEFAKSNRCLFIEASAKTALNVAAAFDKTTKRIREKMGYGDVKEVDEALGINIWNWKGFRIGRTRNDENIDGAAASKRFNSCSCG</sequence>
<dbReference type="GeneID" id="104211134"/>
<reference evidence="6" key="2">
    <citation type="submission" date="2025-08" db="UniProtKB">
        <authorList>
            <consortium name="RefSeq"/>
        </authorList>
    </citation>
    <scope>IDENTIFICATION</scope>
    <source>
        <tissue evidence="6">Leaf</tissue>
    </source>
</reference>
<dbReference type="GO" id="GO:0005525">
    <property type="term" value="F:GTP binding"/>
    <property type="evidence" value="ECO:0007669"/>
    <property type="project" value="InterPro"/>
</dbReference>
<dbReference type="InterPro" id="IPR005225">
    <property type="entry name" value="Small_GTP-bd"/>
</dbReference>
<dbReference type="RefSeq" id="XP_009758442.1">
    <property type="nucleotide sequence ID" value="XM_009760140.1"/>
</dbReference>
<keyword evidence="3" id="KW-0547">Nucleotide-binding</keyword>
<proteinExistence type="inferred from homology"/>
<dbReference type="SUPFAM" id="SSF52540">
    <property type="entry name" value="P-loop containing nucleoside triphosphate hydrolases"/>
    <property type="match status" value="1"/>
</dbReference>
<dbReference type="SMART" id="SM00173">
    <property type="entry name" value="RAS"/>
    <property type="match status" value="1"/>
</dbReference>
<keyword evidence="5" id="KW-1185">Reference proteome</keyword>
<dbReference type="InterPro" id="IPR050209">
    <property type="entry name" value="Rab_GTPases_membrane_traffic"/>
</dbReference>
<gene>
    <name evidence="6" type="primary">LOC104211134</name>
</gene>
<comment type="subcellular location">
    <subcellularLocation>
        <location evidence="1">Endomembrane system</location>
    </subcellularLocation>
</comment>
<dbReference type="SMART" id="SM00175">
    <property type="entry name" value="RAB"/>
    <property type="match status" value="1"/>
</dbReference>
<dbReference type="Proteomes" id="UP000189701">
    <property type="component" value="Unplaced"/>
</dbReference>
<dbReference type="eggNOG" id="KOG0098">
    <property type="taxonomic scope" value="Eukaryota"/>
</dbReference>
<dbReference type="SMART" id="SM00177">
    <property type="entry name" value="ARF"/>
    <property type="match status" value="1"/>
</dbReference>
<evidence type="ECO:0000256" key="4">
    <source>
        <dbReference type="ARBA" id="ARBA00023136"/>
    </source>
</evidence>
<evidence type="ECO:0000313" key="6">
    <source>
        <dbReference type="RefSeq" id="XP_009758442.1"/>
    </source>
</evidence>
<dbReference type="STRING" id="4096.A0A1U7UQQ8"/>
<dbReference type="PROSITE" id="PS51420">
    <property type="entry name" value="RHO"/>
    <property type="match status" value="1"/>
</dbReference>
<dbReference type="PRINTS" id="PR00449">
    <property type="entry name" value="RASTRNSFRMNG"/>
</dbReference>
<dbReference type="PROSITE" id="PS51421">
    <property type="entry name" value="RAS"/>
    <property type="match status" value="1"/>
</dbReference>
<evidence type="ECO:0000256" key="3">
    <source>
        <dbReference type="ARBA" id="ARBA00022741"/>
    </source>
</evidence>
<evidence type="ECO:0000256" key="1">
    <source>
        <dbReference type="ARBA" id="ARBA00004308"/>
    </source>
</evidence>
<dbReference type="KEGG" id="nsy:104211134"/>
<evidence type="ECO:0000256" key="2">
    <source>
        <dbReference type="ARBA" id="ARBA00006270"/>
    </source>
</evidence>
<organism evidence="5 6">
    <name type="scientific">Nicotiana sylvestris</name>
    <name type="common">Wood tobacco</name>
    <name type="synonym">South American tobacco</name>
    <dbReference type="NCBI Taxonomy" id="4096"/>
    <lineage>
        <taxon>Eukaryota</taxon>
        <taxon>Viridiplantae</taxon>
        <taxon>Streptophyta</taxon>
        <taxon>Embryophyta</taxon>
        <taxon>Tracheophyta</taxon>
        <taxon>Spermatophyta</taxon>
        <taxon>Magnoliopsida</taxon>
        <taxon>eudicotyledons</taxon>
        <taxon>Gunneridae</taxon>
        <taxon>Pentapetalae</taxon>
        <taxon>asterids</taxon>
        <taxon>lamiids</taxon>
        <taxon>Solanales</taxon>
        <taxon>Solanaceae</taxon>
        <taxon>Nicotianoideae</taxon>
        <taxon>Nicotianeae</taxon>
        <taxon>Nicotiana</taxon>
    </lineage>
</organism>
<evidence type="ECO:0000313" key="5">
    <source>
        <dbReference type="Proteomes" id="UP000189701"/>
    </source>
</evidence>
<dbReference type="FunFam" id="3.40.50.300:FF:000586">
    <property type="entry name" value="Rab family GTPase"/>
    <property type="match status" value="1"/>
</dbReference>
<dbReference type="InterPro" id="IPR001806">
    <property type="entry name" value="Small_GTPase"/>
</dbReference>
<protein>
    <submittedName>
        <fullName evidence="6">Ras-related protein Rab-2-B-like</fullName>
    </submittedName>
</protein>
<dbReference type="Pfam" id="PF00071">
    <property type="entry name" value="Ras"/>
    <property type="match status" value="1"/>
</dbReference>
<accession>A0A1U7UQQ8</accession>
<keyword evidence="4" id="KW-0472">Membrane</keyword>
<dbReference type="PANTHER" id="PTHR47979">
    <property type="entry name" value="DRAB11-RELATED"/>
    <property type="match status" value="1"/>
</dbReference>
<name>A0A1U7UQQ8_NICSY</name>
<dbReference type="GO" id="GO:0003924">
    <property type="term" value="F:GTPase activity"/>
    <property type="evidence" value="ECO:0007669"/>
    <property type="project" value="InterPro"/>
</dbReference>
<dbReference type="PROSITE" id="PS51419">
    <property type="entry name" value="RAB"/>
    <property type="match status" value="1"/>
</dbReference>
<dbReference type="NCBIfam" id="TIGR00231">
    <property type="entry name" value="small_GTP"/>
    <property type="match status" value="1"/>
</dbReference>
<reference evidence="5" key="1">
    <citation type="journal article" date="2013" name="Genome Biol.">
        <title>Reference genomes and transcriptomes of Nicotiana sylvestris and Nicotiana tomentosiformis.</title>
        <authorList>
            <person name="Sierro N."/>
            <person name="Battey J.N."/>
            <person name="Ouadi S."/>
            <person name="Bovet L."/>
            <person name="Goepfert S."/>
            <person name="Bakaher N."/>
            <person name="Peitsch M.C."/>
            <person name="Ivanov N.V."/>
        </authorList>
    </citation>
    <scope>NUCLEOTIDE SEQUENCE [LARGE SCALE GENOMIC DNA]</scope>
</reference>
<dbReference type="SMART" id="SM00176">
    <property type="entry name" value="RAN"/>
    <property type="match status" value="1"/>
</dbReference>
<dbReference type="Gene3D" id="3.40.50.300">
    <property type="entry name" value="P-loop containing nucleotide triphosphate hydrolases"/>
    <property type="match status" value="1"/>
</dbReference>
<dbReference type="GO" id="GO:0012505">
    <property type="term" value="C:endomembrane system"/>
    <property type="evidence" value="ECO:0007669"/>
    <property type="project" value="UniProtKB-SubCell"/>
</dbReference>
<dbReference type="SMART" id="SM00174">
    <property type="entry name" value="RHO"/>
    <property type="match status" value="1"/>
</dbReference>
<dbReference type="AlphaFoldDB" id="A0A1U7UQQ8"/>
<dbReference type="OrthoDB" id="1534447at2759"/>
<dbReference type="InterPro" id="IPR027417">
    <property type="entry name" value="P-loop_NTPase"/>
</dbReference>